<evidence type="ECO:0000313" key="2">
    <source>
        <dbReference type="Proteomes" id="UP000198508"/>
    </source>
</evidence>
<dbReference type="EMBL" id="FOIM01000001">
    <property type="protein sequence ID" value="SES99249.1"/>
    <property type="molecule type" value="Genomic_DNA"/>
</dbReference>
<proteinExistence type="predicted"/>
<sequence length="179" mass="21135">MRDLAVLFALSKEEAESFKTVPRAVRSDYMHDNIEDIFFDEHLEYTQELETSWDAMHRMLTDGSLDVQNQCPPLCNVIMGGEILYGLKMKDNKPIRPEEESDQLIILKTPEQVREIAAALPKRTKEACRKCYDRIDSRNYGNEKNDEDFEYTWQWLQRSLVFWTRAAKEKRYVLFAADQ</sequence>
<dbReference type="Gene3D" id="3.40.1760.10">
    <property type="entry name" value="YfbM-like super family"/>
    <property type="match status" value="1"/>
</dbReference>
<dbReference type="AlphaFoldDB" id="A0A1I0AXX0"/>
<protein>
    <submittedName>
        <fullName evidence="1">Uncharacterized protein</fullName>
    </submittedName>
</protein>
<dbReference type="InterPro" id="IPR035944">
    <property type="entry name" value="YfbM-like_sf"/>
</dbReference>
<gene>
    <name evidence="1" type="ORF">SAMN05216313_101255</name>
</gene>
<keyword evidence="2" id="KW-1185">Reference proteome</keyword>
<evidence type="ECO:0000313" key="1">
    <source>
        <dbReference type="EMBL" id="SES99249.1"/>
    </source>
</evidence>
<reference evidence="2" key="1">
    <citation type="submission" date="2016-10" db="EMBL/GenBank/DDBJ databases">
        <authorList>
            <person name="Varghese N."/>
            <person name="Submissions S."/>
        </authorList>
    </citation>
    <scope>NUCLEOTIDE SEQUENCE [LARGE SCALE GENOMIC DNA]</scope>
    <source>
        <strain evidence="2">NLAE-zl-G277</strain>
    </source>
</reference>
<accession>A0A1I0AXX0</accession>
<organism evidence="1 2">
    <name type="scientific">Enterocloster lavalensis</name>
    <dbReference type="NCBI Taxonomy" id="460384"/>
    <lineage>
        <taxon>Bacteria</taxon>
        <taxon>Bacillati</taxon>
        <taxon>Bacillota</taxon>
        <taxon>Clostridia</taxon>
        <taxon>Lachnospirales</taxon>
        <taxon>Lachnospiraceae</taxon>
        <taxon>Enterocloster</taxon>
    </lineage>
</organism>
<dbReference type="SUPFAM" id="SSF111069">
    <property type="entry name" value="Hypothetical protein yfbM"/>
    <property type="match status" value="1"/>
</dbReference>
<name>A0A1I0AXX0_9FIRM</name>
<dbReference type="InterPro" id="IPR015068">
    <property type="entry name" value="DUF1877"/>
</dbReference>
<dbReference type="Proteomes" id="UP000198508">
    <property type="component" value="Unassembled WGS sequence"/>
</dbReference>
<dbReference type="Pfam" id="PF08974">
    <property type="entry name" value="DUF1877"/>
    <property type="match status" value="1"/>
</dbReference>
<dbReference type="GeneID" id="93278635"/>
<dbReference type="RefSeq" id="WP_092360507.1">
    <property type="nucleotide sequence ID" value="NZ_CAKXUV010000001.1"/>
</dbReference>